<organism evidence="1 2">
    <name type="scientific">Flavobacterium jumunjinense</name>
    <dbReference type="NCBI Taxonomy" id="998845"/>
    <lineage>
        <taxon>Bacteria</taxon>
        <taxon>Pseudomonadati</taxon>
        <taxon>Bacteroidota</taxon>
        <taxon>Flavobacteriia</taxon>
        <taxon>Flavobacteriales</taxon>
        <taxon>Flavobacteriaceae</taxon>
        <taxon>Flavobacterium</taxon>
    </lineage>
</organism>
<name>A0ABV5GQQ2_9FLAO</name>
<feature type="non-terminal residue" evidence="1">
    <location>
        <position position="93"/>
    </location>
</feature>
<gene>
    <name evidence="1" type="ORF">ACFFVF_14440</name>
</gene>
<evidence type="ECO:0000313" key="1">
    <source>
        <dbReference type="EMBL" id="MFB9097715.1"/>
    </source>
</evidence>
<dbReference type="RefSeq" id="WP_379678131.1">
    <property type="nucleotide sequence ID" value="NZ_JBHMEY010000064.1"/>
</dbReference>
<proteinExistence type="predicted"/>
<comment type="caution">
    <text evidence="1">The sequence shown here is derived from an EMBL/GenBank/DDBJ whole genome shotgun (WGS) entry which is preliminary data.</text>
</comment>
<keyword evidence="2" id="KW-1185">Reference proteome</keyword>
<accession>A0ABV5GQQ2</accession>
<sequence length="93" mass="10684">MEDKRLKEVIIAVQDYRIHGYSNTLFTDKGYLIIVEDYPGGNSNINNLTNYKRVSFEKVLGNKFGSEAIVLEPKSALFLELLQEMELKIKELS</sequence>
<evidence type="ECO:0000313" key="2">
    <source>
        <dbReference type="Proteomes" id="UP001589607"/>
    </source>
</evidence>
<protein>
    <submittedName>
        <fullName evidence="1">Uncharacterized protein</fullName>
    </submittedName>
</protein>
<reference evidence="1 2" key="1">
    <citation type="submission" date="2024-09" db="EMBL/GenBank/DDBJ databases">
        <authorList>
            <person name="Sun Q."/>
            <person name="Mori K."/>
        </authorList>
    </citation>
    <scope>NUCLEOTIDE SEQUENCE [LARGE SCALE GENOMIC DNA]</scope>
    <source>
        <strain evidence="1 2">CECT 7955</strain>
    </source>
</reference>
<dbReference type="Proteomes" id="UP001589607">
    <property type="component" value="Unassembled WGS sequence"/>
</dbReference>
<dbReference type="EMBL" id="JBHMEY010000064">
    <property type="protein sequence ID" value="MFB9097715.1"/>
    <property type="molecule type" value="Genomic_DNA"/>
</dbReference>